<sequence>MASEPLGTTISNEPLTSTSEIQTDTSESFQLEVLALNYLQNQEISTIPIRILKLNPCRFAKETPENQANSNNEICTTKQESESQSRRNSSKRGLLQGSLGKKAKNVDEEEDADGSVSQSLA</sequence>
<proteinExistence type="predicted"/>
<dbReference type="AlphaFoldDB" id="A0A2N1MDM2"/>
<reference evidence="2 3" key="1">
    <citation type="submission" date="2016-04" db="EMBL/GenBank/DDBJ databases">
        <title>Genome analyses suggest a sexual origin of heterokaryosis in a supposedly ancient asexual fungus.</title>
        <authorList>
            <person name="Ropars J."/>
            <person name="Sedzielewska K."/>
            <person name="Noel J."/>
            <person name="Charron P."/>
            <person name="Farinelli L."/>
            <person name="Marton T."/>
            <person name="Kruger M."/>
            <person name="Pelin A."/>
            <person name="Brachmann A."/>
            <person name="Corradi N."/>
        </authorList>
    </citation>
    <scope>NUCLEOTIDE SEQUENCE [LARGE SCALE GENOMIC DNA]</scope>
    <source>
        <strain evidence="2 3">C2</strain>
    </source>
</reference>
<feature type="compositionally biased region" description="Polar residues" evidence="1">
    <location>
        <begin position="65"/>
        <end position="77"/>
    </location>
</feature>
<evidence type="ECO:0000256" key="1">
    <source>
        <dbReference type="SAM" id="MobiDB-lite"/>
    </source>
</evidence>
<feature type="region of interest" description="Disordered" evidence="1">
    <location>
        <begin position="62"/>
        <end position="121"/>
    </location>
</feature>
<accession>A0A2N1MDM2</accession>
<dbReference type="VEuPathDB" id="FungiDB:FUN_009306"/>
<name>A0A2N1MDM2_9GLOM</name>
<organism evidence="2 3">
    <name type="scientific">Rhizophagus irregularis</name>
    <dbReference type="NCBI Taxonomy" id="588596"/>
    <lineage>
        <taxon>Eukaryota</taxon>
        <taxon>Fungi</taxon>
        <taxon>Fungi incertae sedis</taxon>
        <taxon>Mucoromycota</taxon>
        <taxon>Glomeromycotina</taxon>
        <taxon>Glomeromycetes</taxon>
        <taxon>Glomerales</taxon>
        <taxon>Glomeraceae</taxon>
        <taxon>Rhizophagus</taxon>
    </lineage>
</organism>
<protein>
    <submittedName>
        <fullName evidence="2">Uncharacterized protein</fullName>
    </submittedName>
</protein>
<evidence type="ECO:0000313" key="2">
    <source>
        <dbReference type="EMBL" id="PKK59737.1"/>
    </source>
</evidence>
<evidence type="ECO:0000313" key="3">
    <source>
        <dbReference type="Proteomes" id="UP000233469"/>
    </source>
</evidence>
<comment type="caution">
    <text evidence="2">The sequence shown here is derived from an EMBL/GenBank/DDBJ whole genome shotgun (WGS) entry which is preliminary data.</text>
</comment>
<gene>
    <name evidence="2" type="ORF">RhiirC2_794404</name>
</gene>
<feature type="region of interest" description="Disordered" evidence="1">
    <location>
        <begin position="1"/>
        <end position="24"/>
    </location>
</feature>
<dbReference type="Proteomes" id="UP000233469">
    <property type="component" value="Unassembled WGS sequence"/>
</dbReference>
<reference evidence="2 3" key="2">
    <citation type="submission" date="2017-10" db="EMBL/GenBank/DDBJ databases">
        <title>Extensive intraspecific genome diversity in a model arbuscular mycorrhizal fungus.</title>
        <authorList>
            <person name="Chen E.C.H."/>
            <person name="Morin E."/>
            <person name="Baudet D."/>
            <person name="Noel J."/>
            <person name="Ndikumana S."/>
            <person name="Charron P."/>
            <person name="St-Onge C."/>
            <person name="Giorgi J."/>
            <person name="Grigoriev I.V."/>
            <person name="Roux C."/>
            <person name="Martin F.M."/>
            <person name="Corradi N."/>
        </authorList>
    </citation>
    <scope>NUCLEOTIDE SEQUENCE [LARGE SCALE GENOMIC DNA]</scope>
    <source>
        <strain evidence="2 3">C2</strain>
    </source>
</reference>
<dbReference type="EMBL" id="LLXL01002904">
    <property type="protein sequence ID" value="PKK59737.1"/>
    <property type="molecule type" value="Genomic_DNA"/>
</dbReference>